<protein>
    <submittedName>
        <fullName evidence="2">Uncharacterized protein</fullName>
    </submittedName>
</protein>
<evidence type="ECO:0000313" key="3">
    <source>
        <dbReference type="Proteomes" id="UP000324748"/>
    </source>
</evidence>
<comment type="caution">
    <text evidence="2">The sequence shown here is derived from an EMBL/GenBank/DDBJ whole genome shotgun (WGS) entry which is preliminary data.</text>
</comment>
<dbReference type="Proteomes" id="UP000324748">
    <property type="component" value="Unassembled WGS sequence"/>
</dbReference>
<evidence type="ECO:0000256" key="1">
    <source>
        <dbReference type="SAM" id="MobiDB-lite"/>
    </source>
</evidence>
<name>A0A5B0PNP4_PUCGR</name>
<dbReference type="EMBL" id="VSWC01000042">
    <property type="protein sequence ID" value="KAA1103275.1"/>
    <property type="molecule type" value="Genomic_DNA"/>
</dbReference>
<reference evidence="2 3" key="1">
    <citation type="submission" date="2019-05" db="EMBL/GenBank/DDBJ databases">
        <title>Emergence of the Ug99 lineage of the wheat stem rust pathogen through somatic hybridization.</title>
        <authorList>
            <person name="Li F."/>
            <person name="Upadhyaya N.M."/>
            <person name="Sperschneider J."/>
            <person name="Matny O."/>
            <person name="Nguyen-Phuc H."/>
            <person name="Mago R."/>
            <person name="Raley C."/>
            <person name="Miller M.E."/>
            <person name="Silverstein K.A.T."/>
            <person name="Henningsen E."/>
            <person name="Hirsch C.D."/>
            <person name="Visser B."/>
            <person name="Pretorius Z.A."/>
            <person name="Steffenson B.J."/>
            <person name="Schwessinger B."/>
            <person name="Dodds P.N."/>
            <person name="Figueroa M."/>
        </authorList>
    </citation>
    <scope>NUCLEOTIDE SEQUENCE [LARGE SCALE GENOMIC DNA]</scope>
    <source>
        <strain evidence="2">21-0</strain>
    </source>
</reference>
<feature type="region of interest" description="Disordered" evidence="1">
    <location>
        <begin position="74"/>
        <end position="134"/>
    </location>
</feature>
<gene>
    <name evidence="2" type="ORF">PGT21_012234</name>
</gene>
<accession>A0A5B0PNP4</accession>
<evidence type="ECO:0000313" key="2">
    <source>
        <dbReference type="EMBL" id="KAA1103275.1"/>
    </source>
</evidence>
<proteinExistence type="predicted"/>
<feature type="compositionally biased region" description="Basic residues" evidence="1">
    <location>
        <begin position="83"/>
        <end position="105"/>
    </location>
</feature>
<organism evidence="2 3">
    <name type="scientific">Puccinia graminis f. sp. tritici</name>
    <dbReference type="NCBI Taxonomy" id="56615"/>
    <lineage>
        <taxon>Eukaryota</taxon>
        <taxon>Fungi</taxon>
        <taxon>Dikarya</taxon>
        <taxon>Basidiomycota</taxon>
        <taxon>Pucciniomycotina</taxon>
        <taxon>Pucciniomycetes</taxon>
        <taxon>Pucciniales</taxon>
        <taxon>Pucciniaceae</taxon>
        <taxon>Puccinia</taxon>
    </lineage>
</organism>
<dbReference type="AlphaFoldDB" id="A0A5B0PNP4"/>
<sequence>MGEAFPLKSDYSRHIPFEFNPYFALDYLRVIKDSVYVSPINASPTEPTLAKPDDPALEFGLIADVEMESLPTKPFMATSSSHSKTHHAPFVKQKPTRVLKRKPTRVVKTPVPLNPPSTPAPQKKPDPEISAASNHSPLELFKLPKQRPTFQPEETQLILNLIESEPDEPITHSSWQKVATLINKKFEQVNI</sequence>
<keyword evidence="3" id="KW-1185">Reference proteome</keyword>